<accession>A0AAV6UMD1</accession>
<reference evidence="1 2" key="1">
    <citation type="journal article" date="2022" name="Nat. Ecol. Evol.">
        <title>A masculinizing supergene underlies an exaggerated male reproductive morph in a spider.</title>
        <authorList>
            <person name="Hendrickx F."/>
            <person name="De Corte Z."/>
            <person name="Sonet G."/>
            <person name="Van Belleghem S.M."/>
            <person name="Kostlbacher S."/>
            <person name="Vangestel C."/>
        </authorList>
    </citation>
    <scope>NUCLEOTIDE SEQUENCE [LARGE SCALE GENOMIC DNA]</scope>
    <source>
        <strain evidence="1">W744_W776</strain>
    </source>
</reference>
<sequence>MIASHFESVWVFWGVIWVKNGFQLLESRHFVGSSIEIRMELYFTPVHCTVNKHGLESSSVKSNASFSSNIQIEAPREELIEFLLHLGYRLLGFFSDTTSALEKLVKGLVHFHTISRFPFFSILVFLNEESASGNKFKGIPTFYAFKI</sequence>
<comment type="caution">
    <text evidence="1">The sequence shown here is derived from an EMBL/GenBank/DDBJ whole genome shotgun (WGS) entry which is preliminary data.</text>
</comment>
<evidence type="ECO:0000313" key="1">
    <source>
        <dbReference type="EMBL" id="KAG8184781.1"/>
    </source>
</evidence>
<dbReference type="AlphaFoldDB" id="A0AAV6UMD1"/>
<proteinExistence type="predicted"/>
<organism evidence="1 2">
    <name type="scientific">Oedothorax gibbosus</name>
    <dbReference type="NCBI Taxonomy" id="931172"/>
    <lineage>
        <taxon>Eukaryota</taxon>
        <taxon>Metazoa</taxon>
        <taxon>Ecdysozoa</taxon>
        <taxon>Arthropoda</taxon>
        <taxon>Chelicerata</taxon>
        <taxon>Arachnida</taxon>
        <taxon>Araneae</taxon>
        <taxon>Araneomorphae</taxon>
        <taxon>Entelegynae</taxon>
        <taxon>Araneoidea</taxon>
        <taxon>Linyphiidae</taxon>
        <taxon>Erigoninae</taxon>
        <taxon>Oedothorax</taxon>
    </lineage>
</organism>
<keyword evidence="2" id="KW-1185">Reference proteome</keyword>
<evidence type="ECO:0000313" key="2">
    <source>
        <dbReference type="Proteomes" id="UP000827092"/>
    </source>
</evidence>
<name>A0AAV6UMD1_9ARAC</name>
<gene>
    <name evidence="1" type="ORF">JTE90_011567</name>
</gene>
<dbReference type="Proteomes" id="UP000827092">
    <property type="component" value="Unassembled WGS sequence"/>
</dbReference>
<protein>
    <submittedName>
        <fullName evidence="1">Uncharacterized protein</fullName>
    </submittedName>
</protein>
<dbReference type="EMBL" id="JAFNEN010000362">
    <property type="protein sequence ID" value="KAG8184781.1"/>
    <property type="molecule type" value="Genomic_DNA"/>
</dbReference>